<dbReference type="WBParaSite" id="maker-uti_cns_0013422-snap-gene-0.3-mRNA-1">
    <property type="protein sequence ID" value="maker-uti_cns_0013422-snap-gene-0.3-mRNA-1"/>
    <property type="gene ID" value="maker-uti_cns_0013422-snap-gene-0.3"/>
</dbReference>
<protein>
    <submittedName>
        <fullName evidence="3">Exostosin domain-containing protein</fullName>
    </submittedName>
</protein>
<dbReference type="Proteomes" id="UP000095280">
    <property type="component" value="Unplaced"/>
</dbReference>
<keyword evidence="2" id="KW-1185">Reference proteome</keyword>
<dbReference type="AlphaFoldDB" id="A0A1I8IKR2"/>
<feature type="region of interest" description="Disordered" evidence="1">
    <location>
        <begin position="709"/>
        <end position="734"/>
    </location>
</feature>
<proteinExistence type="predicted"/>
<organism evidence="2 3">
    <name type="scientific">Macrostomum lignano</name>
    <dbReference type="NCBI Taxonomy" id="282301"/>
    <lineage>
        <taxon>Eukaryota</taxon>
        <taxon>Metazoa</taxon>
        <taxon>Spiralia</taxon>
        <taxon>Lophotrochozoa</taxon>
        <taxon>Platyhelminthes</taxon>
        <taxon>Rhabditophora</taxon>
        <taxon>Macrostomorpha</taxon>
        <taxon>Macrostomida</taxon>
        <taxon>Macrostomidae</taxon>
        <taxon>Macrostomum</taxon>
    </lineage>
</organism>
<name>A0A1I8IKR2_9PLAT</name>
<accession>A0A1I8IKR2</accession>
<evidence type="ECO:0000313" key="3">
    <source>
        <dbReference type="WBParaSite" id="maker-uti_cns_0013422-snap-gene-0.3-mRNA-1"/>
    </source>
</evidence>
<evidence type="ECO:0000256" key="1">
    <source>
        <dbReference type="SAM" id="MobiDB-lite"/>
    </source>
</evidence>
<sequence length="769" mass="84321">VHKGAAVDRPEFQRHVVRAGGQQLAAGIPLDSVDFVGVAAKRFDWTVGAEAAHLDALIGGAAGKGLVVFPVDIQCGSWARWTRVERSRRKIPWLGGFHRTEMPVHYHAIRERFSVSRSDILVARHIEAAFTNAMLQHQLLLGLAGRGRQVGLGIPSADEHLGLVTAQHRHPVGWEVASTTAASAALRVHSNGLVMVAMVIFAAVMRLRFHSASAAASASSISLSFGDLLFAHPPSPMLISASVYCRPFWMICNRAAGGTMEPLMFVLEMWLSTPNSVSIGGKTRRKSMHCVGSSAGNAGNSAGNSHGPCLSSLAERSKDHCRGSPFVCETNSAEHCGTKRSAQPPTSSINRLIHTIVFKCFPFFFHPVGKVNNFGANCIAVFSQTATVQILAAEPVCSVETGTNCWQRHASPPFGRLGQGHLLSHRVVLTLLSTSASQSQFLAALVVPQLRLIGRASRLAGGEAPEQWILLAGSAVNRCGSAGSAAAGLEAAQLPQQPINLASSAGDSLVISAPAQLDLPGLARVTAGLQANARLIVDSRLNQKHFNPARQLASLYIVLQVRVVMATFSQPPGVPSPIMQVVRQPPPPQPRRCQVHSEAARMPVPSVYDPYPPDPPADVPIPKRVNPLRPQPPERMTCVTETGDPHYQNQQRLAMLERKQFHRFHNAWSRYYYGSVAEKELHNRYFREGLKQQMRDSDEKNRRVFREKAQESSVAFSRDRQDIESEQVQRASKHQFLTQYRDANKMMMEEKAQRLRAERQRELQFDRSS</sequence>
<evidence type="ECO:0000313" key="2">
    <source>
        <dbReference type="Proteomes" id="UP000095280"/>
    </source>
</evidence>
<reference evidence="3" key="1">
    <citation type="submission" date="2016-11" db="UniProtKB">
        <authorList>
            <consortium name="WormBaseParasite"/>
        </authorList>
    </citation>
    <scope>IDENTIFICATION</scope>
</reference>